<accession>A0A366KL82</accession>
<dbReference type="AlphaFoldDB" id="A0A366KL82"/>
<name>A0A366KL82_9SPHI</name>
<keyword evidence="4" id="KW-1185">Reference proteome</keyword>
<feature type="domain" description="Redoxin" evidence="2">
    <location>
        <begin position="143"/>
        <end position="252"/>
    </location>
</feature>
<dbReference type="Pfam" id="PF08534">
    <property type="entry name" value="Redoxin"/>
    <property type="match status" value="1"/>
</dbReference>
<proteinExistence type="predicted"/>
<evidence type="ECO:0000259" key="2">
    <source>
        <dbReference type="Pfam" id="PF08534"/>
    </source>
</evidence>
<sequence length="259" mass="29262">MLNCMSKPNPMKYLITLSLLLACFCLRAQDSIKTLRTTGGTISLKGGMIPKTDTNQVYYDEKGKALRHYQYDKILRTGEYRLVPSSDRSLPQKMVITKLSEEEINRFNALIRESTKINTPYVYEGKKLDLAPLTAFYEQNKMENKVILQIYWYAGCSTCTEKFAEISAFVKELGDPKDLLILAITTDDNDVAVKKLKEQPLRNAELISSGRAVSDAYQFTRYPVYIVSDKNQIIKYAVVGSSRLTIPDLKTAVKAALGK</sequence>
<gene>
    <name evidence="3" type="ORF">DRW42_27405</name>
</gene>
<feature type="signal peptide" evidence="1">
    <location>
        <begin position="1"/>
        <end position="28"/>
    </location>
</feature>
<comment type="caution">
    <text evidence="3">The sequence shown here is derived from an EMBL/GenBank/DDBJ whole genome shotgun (WGS) entry which is preliminary data.</text>
</comment>
<dbReference type="InterPro" id="IPR013740">
    <property type="entry name" value="Redoxin"/>
</dbReference>
<evidence type="ECO:0000256" key="1">
    <source>
        <dbReference type="SAM" id="SignalP"/>
    </source>
</evidence>
<reference evidence="3 4" key="1">
    <citation type="submission" date="2018-07" db="EMBL/GenBank/DDBJ databases">
        <title>A draft genome of a endophytic bacteria, a new species of Pedobacter.</title>
        <authorList>
            <person name="Zhang Z.D."/>
            <person name="Chen Z.J."/>
        </authorList>
    </citation>
    <scope>NUCLEOTIDE SEQUENCE [LARGE SCALE GENOMIC DNA]</scope>
    <source>
        <strain evidence="3 4">RS10</strain>
    </source>
</reference>
<dbReference type="EMBL" id="QNQU01000044">
    <property type="protein sequence ID" value="RBQ02280.1"/>
    <property type="molecule type" value="Genomic_DNA"/>
</dbReference>
<protein>
    <recommendedName>
        <fullName evidence="2">Redoxin domain-containing protein</fullName>
    </recommendedName>
</protein>
<dbReference type="Gene3D" id="3.40.30.10">
    <property type="entry name" value="Glutaredoxin"/>
    <property type="match status" value="1"/>
</dbReference>
<evidence type="ECO:0000313" key="4">
    <source>
        <dbReference type="Proteomes" id="UP000252081"/>
    </source>
</evidence>
<organism evidence="3 4">
    <name type="scientific">Pedobacter miscanthi</name>
    <dbReference type="NCBI Taxonomy" id="2259170"/>
    <lineage>
        <taxon>Bacteria</taxon>
        <taxon>Pseudomonadati</taxon>
        <taxon>Bacteroidota</taxon>
        <taxon>Sphingobacteriia</taxon>
        <taxon>Sphingobacteriales</taxon>
        <taxon>Sphingobacteriaceae</taxon>
        <taxon>Pedobacter</taxon>
    </lineage>
</organism>
<dbReference type="PROSITE" id="PS51257">
    <property type="entry name" value="PROKAR_LIPOPROTEIN"/>
    <property type="match status" value="1"/>
</dbReference>
<feature type="chain" id="PRO_5016817411" description="Redoxin domain-containing protein" evidence="1">
    <location>
        <begin position="29"/>
        <end position="259"/>
    </location>
</feature>
<dbReference type="InterPro" id="IPR036249">
    <property type="entry name" value="Thioredoxin-like_sf"/>
</dbReference>
<dbReference type="GO" id="GO:0016491">
    <property type="term" value="F:oxidoreductase activity"/>
    <property type="evidence" value="ECO:0007669"/>
    <property type="project" value="InterPro"/>
</dbReference>
<dbReference type="SUPFAM" id="SSF52833">
    <property type="entry name" value="Thioredoxin-like"/>
    <property type="match status" value="1"/>
</dbReference>
<keyword evidence="1" id="KW-0732">Signal</keyword>
<evidence type="ECO:0000313" key="3">
    <source>
        <dbReference type="EMBL" id="RBQ02280.1"/>
    </source>
</evidence>
<dbReference type="Proteomes" id="UP000252081">
    <property type="component" value="Unassembled WGS sequence"/>
</dbReference>